<sequence length="141" mass="16244">MGYVSKIFVTVDVVLFKKYLNISQILLIKRKNEPFRDYWALPGGFVDENEDLENAAKRELREETSIDLDQLVQLKAYGKPFRDPRSHMVTVAFLGEVGEEVIGEAADDAKELAWFAIDELPDLAFDHHDIVLDAIERYKKK</sequence>
<keyword evidence="1" id="KW-0378">Hydrolase</keyword>
<dbReference type="PRINTS" id="PR00502">
    <property type="entry name" value="NUDIXFAMILY"/>
</dbReference>
<proteinExistence type="predicted"/>
<dbReference type="GO" id="GO:0016787">
    <property type="term" value="F:hydrolase activity"/>
    <property type="evidence" value="ECO:0007669"/>
    <property type="project" value="UniProtKB-KW"/>
</dbReference>
<reference evidence="3 4" key="1">
    <citation type="submission" date="2016-10" db="EMBL/GenBank/DDBJ databases">
        <authorList>
            <person name="Varghese N."/>
            <person name="Submissions S."/>
        </authorList>
    </citation>
    <scope>NUCLEOTIDE SEQUENCE [LARGE SCALE GENOMIC DNA]</scope>
    <source>
        <strain evidence="4">DSM 19823 / KCTC 23066 / CCTCC M 208030 / D25</strain>
    </source>
</reference>
<organism evidence="3 4">
    <name type="scientific">Myroides profundi</name>
    <dbReference type="NCBI Taxonomy" id="480520"/>
    <lineage>
        <taxon>Bacteria</taxon>
        <taxon>Pseudomonadati</taxon>
        <taxon>Bacteroidota</taxon>
        <taxon>Flavobacteriia</taxon>
        <taxon>Flavobacteriales</taxon>
        <taxon>Flavobacteriaceae</taxon>
        <taxon>Myroides</taxon>
    </lineage>
</organism>
<dbReference type="KEGG" id="mpw:MPR_1451"/>
<dbReference type="AlphaFoldDB" id="A0AAJ4W401"/>
<dbReference type="RefSeq" id="WP_041890813.1">
    <property type="nucleotide sequence ID" value="NZ_CP010817.1"/>
</dbReference>
<dbReference type="Gene3D" id="3.90.79.10">
    <property type="entry name" value="Nucleoside Triphosphate Pyrophosphohydrolase"/>
    <property type="match status" value="1"/>
</dbReference>
<dbReference type="PROSITE" id="PS51462">
    <property type="entry name" value="NUDIX"/>
    <property type="match status" value="1"/>
</dbReference>
<dbReference type="Proteomes" id="UP000183496">
    <property type="component" value="Unassembled WGS sequence"/>
</dbReference>
<name>A0AAJ4W401_MYRPR</name>
<evidence type="ECO:0000256" key="1">
    <source>
        <dbReference type="ARBA" id="ARBA00022801"/>
    </source>
</evidence>
<dbReference type="InterPro" id="IPR000086">
    <property type="entry name" value="NUDIX_hydrolase_dom"/>
</dbReference>
<evidence type="ECO:0000313" key="3">
    <source>
        <dbReference type="EMBL" id="SEQ90009.1"/>
    </source>
</evidence>
<gene>
    <name evidence="3" type="ORF">SAMN04488089_10755</name>
</gene>
<dbReference type="PANTHER" id="PTHR43736:SF1">
    <property type="entry name" value="DIHYDRONEOPTERIN TRIPHOSPHATE DIPHOSPHATASE"/>
    <property type="match status" value="1"/>
</dbReference>
<dbReference type="CDD" id="cd18873">
    <property type="entry name" value="NUDIX_NadM_like"/>
    <property type="match status" value="1"/>
</dbReference>
<dbReference type="InterPro" id="IPR015797">
    <property type="entry name" value="NUDIX_hydrolase-like_dom_sf"/>
</dbReference>
<evidence type="ECO:0000259" key="2">
    <source>
        <dbReference type="PROSITE" id="PS51462"/>
    </source>
</evidence>
<dbReference type="EMBL" id="FOFY01000007">
    <property type="protein sequence ID" value="SEQ90009.1"/>
    <property type="molecule type" value="Genomic_DNA"/>
</dbReference>
<dbReference type="PANTHER" id="PTHR43736">
    <property type="entry name" value="ADP-RIBOSE PYROPHOSPHATASE"/>
    <property type="match status" value="1"/>
</dbReference>
<evidence type="ECO:0000313" key="4">
    <source>
        <dbReference type="Proteomes" id="UP000183496"/>
    </source>
</evidence>
<keyword evidence="4" id="KW-1185">Reference proteome</keyword>
<dbReference type="InterPro" id="IPR020476">
    <property type="entry name" value="Nudix_hydrolase"/>
</dbReference>
<feature type="domain" description="Nudix hydrolase" evidence="2">
    <location>
        <begin position="6"/>
        <end position="138"/>
    </location>
</feature>
<accession>A0AAJ4W401</accession>
<dbReference type="Pfam" id="PF00293">
    <property type="entry name" value="NUDIX"/>
    <property type="match status" value="1"/>
</dbReference>
<dbReference type="SUPFAM" id="SSF55811">
    <property type="entry name" value="Nudix"/>
    <property type="match status" value="1"/>
</dbReference>
<comment type="caution">
    <text evidence="3">The sequence shown here is derived from an EMBL/GenBank/DDBJ whole genome shotgun (WGS) entry which is preliminary data.</text>
</comment>
<protein>
    <submittedName>
        <fullName evidence="3">8-oxo-dGTP diphosphatase</fullName>
    </submittedName>
</protein>